<dbReference type="EMBL" id="JACEFF010000570">
    <property type="protein sequence ID" value="KAH9635214.1"/>
    <property type="molecule type" value="Genomic_DNA"/>
</dbReference>
<sequence>MGSFTPTGCSNTKTVLKLYYKTCRNGDITETGGDSMADLWASYHSALGLGSKPPKPPTPLAAGHS</sequence>
<dbReference type="Proteomes" id="UP000814243">
    <property type="component" value="Unassembled WGS sequence"/>
</dbReference>
<dbReference type="AlphaFoldDB" id="A0A922MF39"/>
<comment type="caution">
    <text evidence="1">The sequence shown here is derived from an EMBL/GenBank/DDBJ whole genome shotgun (WGS) entry which is preliminary data.</text>
</comment>
<reference evidence="1" key="1">
    <citation type="journal article" date="2021" name="G3 (Bethesda)">
        <title>Genome and transcriptome analysis of the beet armyworm Spodoptera exigua reveals targets for pest control. .</title>
        <authorList>
            <person name="Simon S."/>
            <person name="Breeschoten T."/>
            <person name="Jansen H.J."/>
            <person name="Dirks R.P."/>
            <person name="Schranz M.E."/>
            <person name="Ros V.I.D."/>
        </authorList>
    </citation>
    <scope>NUCLEOTIDE SEQUENCE</scope>
    <source>
        <strain evidence="1">TB_SE_WUR_2020</strain>
    </source>
</reference>
<feature type="non-terminal residue" evidence="1">
    <location>
        <position position="1"/>
    </location>
</feature>
<protein>
    <submittedName>
        <fullName evidence="1">Uncharacterized protein</fullName>
    </submittedName>
</protein>
<accession>A0A922MF39</accession>
<evidence type="ECO:0000313" key="2">
    <source>
        <dbReference type="Proteomes" id="UP000814243"/>
    </source>
</evidence>
<organism evidence="1 2">
    <name type="scientific">Spodoptera exigua</name>
    <name type="common">Beet armyworm</name>
    <name type="synonym">Noctua fulgens</name>
    <dbReference type="NCBI Taxonomy" id="7107"/>
    <lineage>
        <taxon>Eukaryota</taxon>
        <taxon>Metazoa</taxon>
        <taxon>Ecdysozoa</taxon>
        <taxon>Arthropoda</taxon>
        <taxon>Hexapoda</taxon>
        <taxon>Insecta</taxon>
        <taxon>Pterygota</taxon>
        <taxon>Neoptera</taxon>
        <taxon>Endopterygota</taxon>
        <taxon>Lepidoptera</taxon>
        <taxon>Glossata</taxon>
        <taxon>Ditrysia</taxon>
        <taxon>Noctuoidea</taxon>
        <taxon>Noctuidae</taxon>
        <taxon>Amphipyrinae</taxon>
        <taxon>Spodoptera</taxon>
    </lineage>
</organism>
<gene>
    <name evidence="1" type="ORF">HF086_004618</name>
</gene>
<evidence type="ECO:0000313" key="1">
    <source>
        <dbReference type="EMBL" id="KAH9635214.1"/>
    </source>
</evidence>
<proteinExistence type="predicted"/>
<name>A0A922MF39_SPOEX</name>